<proteinExistence type="inferred from homology"/>
<feature type="repeat" description="PPR" evidence="3">
    <location>
        <begin position="66"/>
        <end position="100"/>
    </location>
</feature>
<evidence type="ECO:0000313" key="7">
    <source>
        <dbReference type="EMBL" id="GFQ02520.1"/>
    </source>
</evidence>
<gene>
    <name evidence="7" type="ORF">PHJA_002396000</name>
</gene>
<dbReference type="PANTHER" id="PTHR47926:SF446">
    <property type="entry name" value="PENTACOTRIPEPTIDE-REPEAT REGION OF PRORP DOMAIN-CONTAINING PROTEIN"/>
    <property type="match status" value="1"/>
</dbReference>
<sequence length="1434" mass="162207">MGLQGIKAALFQGFTSFTHLKRIHARLLRLHLYQNQYLLNMVLKSIFHFNHPDYAAVVFSQTYEPNMYLYNTMIRGLVSNDCFDQAIKFFHSMRRVGFLPNNFTFPFVLKSCTRNMDFDLGVKVHSLAVKMGFDSDVFVKTGLVGFYAKLENVEDARKVFDDIPEKNVVSLTAMMSGYIGGRRFREAVDLFRESLETSLRPDSYTLVRALSACSQLGDLGAGLWIHKYVLDIGMGRNVFVNTALVDMYAKSGSMEKARAVFEEMPERDLVTWGAIIQGYAANGLPKEALEVFHRMLEQNLRPDCYVIVGVLSACARLGALQLGERYSTMMNKNEFLLNPVMGTSLVDMYSKCGKIDVAWGVFREMKVKDVIIFNAVISGLAMAGHAKAVFSCFGLLQKCGLKPDGNTFLGLLCGCSHAGLVDDGRRFFHGMSCLYSLDPSIEHHGSMVDLLARAGLLGEAHQMILSMPMKANAIVWGALLGGCRLHRDTQLAEHVLKQLIELEPSNSGNYVLLSNIYSANQKWDESEDIRSNMRQRGIQKVSAYSWIEIDGVVHEFLVGDTSHPMSDTIYAKLTELAKGLRAAGYVPTTEFVLFDIEEEEKAHFLGCHSEKLALAFGLISTKDKDVIRIVKNLRRLLVRYNHANNENAIFCGEKYVRALLERLGTMWASNHSDSLKEKMTAVVSALSSCQENIGTGYLSAFPTELFDRSEAIKPYTIERHWSSLNEEAGDMNDLLYKLYSWKRLMIYLSFSRILVFRWSLDLKCSRSYGYPLYKAIDWTRIDPTFDQSREVQTRRTSREKSRHIRRPAFSVFTPGDRRENDDQLIRESDAARPHSRQLRDAVTSSIDRARIVTSRPATTRFSTHLRVHARPRGKWFYKPRSPNFECPISRPLFSIPCSCADTRATTQVSPRSDPSPHYQVPHFTAPHIQEPRFPHPTGPVPRFRNPNPQDLPWVPAVNENPYAVHDPGGHPFDTPDGGPTNSIKEVSRPYMDDFSLCIRLSVEALEYDLRPIDLNQLPSFHGLSHEDALHFLRIFSYIVSSFPRQGIHIDQIKMRCFPYTMKDKAIASFRQACDETFYEAWERFKGYLTKCRHHQFTGNFLNQFVHNGLTFASRCMVNNPAGGNLVGCSMGELYDIFVNMVADDHRMSILERMEQVKEISSKDEPEWARKIVDLESQVAFLTNPYSGSMETCITCGIVGHGANTCPMVYGQSSEFDEQAFAIQGYQAPQLNQAQRGGFQWHNNPYSHIYNPGWRNHPNFGWRDTTNAQNQPGPPLAQQVQQPQPQAPFTTRPPFPPHQASFPAHQDNSTSRQLNMDLETQVGQVVTDVNEFKRAHDKGKLPSQPAQAQAMTILRSGKVVYNKVAHPDDDPLPSLQVQEDLTMQDSDKPVAALSPPTSFSSGEAKETEATGGLHKSATPYRPLIENIHYKKIRQS</sequence>
<comment type="caution">
    <text evidence="7">The sequence shown here is derived from an EMBL/GenBank/DDBJ whole genome shotgun (WGS) entry which is preliminary data.</text>
</comment>
<dbReference type="InterPro" id="IPR002885">
    <property type="entry name" value="PPR_rpt"/>
</dbReference>
<protein>
    <submittedName>
        <fullName evidence="7">Putative pentatricopeptide repeat-containing protein at3g08820</fullName>
    </submittedName>
</protein>
<feature type="repeat" description="PPR" evidence="3">
    <location>
        <begin position="167"/>
        <end position="201"/>
    </location>
</feature>
<dbReference type="InterPro" id="IPR046848">
    <property type="entry name" value="E_motif"/>
</dbReference>
<dbReference type="Pfam" id="PF20430">
    <property type="entry name" value="Eplus_motif"/>
    <property type="match status" value="1"/>
</dbReference>
<dbReference type="GO" id="GO:0009451">
    <property type="term" value="P:RNA modification"/>
    <property type="evidence" value="ECO:0007669"/>
    <property type="project" value="InterPro"/>
</dbReference>
<dbReference type="PROSITE" id="PS51375">
    <property type="entry name" value="PPR"/>
    <property type="match status" value="5"/>
</dbReference>
<dbReference type="SUPFAM" id="SSF48452">
    <property type="entry name" value="TPR-like"/>
    <property type="match status" value="1"/>
</dbReference>
<dbReference type="Proteomes" id="UP000653305">
    <property type="component" value="Unassembled WGS sequence"/>
</dbReference>
<keyword evidence="8" id="KW-1185">Reference proteome</keyword>
<dbReference type="Pfam" id="PF01535">
    <property type="entry name" value="PPR"/>
    <property type="match status" value="3"/>
</dbReference>
<feature type="repeat" description="PPR" evidence="3">
    <location>
        <begin position="268"/>
        <end position="302"/>
    </location>
</feature>
<name>A0A830CU01_9LAMI</name>
<dbReference type="FunFam" id="1.25.40.10:FF:000344">
    <property type="entry name" value="Pentatricopeptide repeat-containing protein"/>
    <property type="match status" value="1"/>
</dbReference>
<evidence type="ECO:0000259" key="5">
    <source>
        <dbReference type="Pfam" id="PF07944"/>
    </source>
</evidence>
<dbReference type="InterPro" id="IPR011990">
    <property type="entry name" value="TPR-like_helical_dom_sf"/>
</dbReference>
<dbReference type="PANTHER" id="PTHR47926">
    <property type="entry name" value="PENTATRICOPEPTIDE REPEAT-CONTAINING PROTEIN"/>
    <property type="match status" value="1"/>
</dbReference>
<feature type="domain" description="Non-reducing end beta-L-arabinofuranosidase-like GH127 catalytic" evidence="5">
    <location>
        <begin position="656"/>
        <end position="713"/>
    </location>
</feature>
<evidence type="ECO:0000256" key="3">
    <source>
        <dbReference type="PROSITE-ProRule" id="PRU00708"/>
    </source>
</evidence>
<dbReference type="InterPro" id="IPR032867">
    <property type="entry name" value="DYW_dom"/>
</dbReference>
<dbReference type="Pfam" id="PF13041">
    <property type="entry name" value="PPR_2"/>
    <property type="match status" value="2"/>
</dbReference>
<feature type="region of interest" description="Disordered" evidence="4">
    <location>
        <begin position="1380"/>
        <end position="1419"/>
    </location>
</feature>
<dbReference type="Pfam" id="PF14432">
    <property type="entry name" value="DYW_deaminase"/>
    <property type="match status" value="1"/>
</dbReference>
<dbReference type="Pfam" id="PF07944">
    <property type="entry name" value="Beta-AFase-like_GH127_cat"/>
    <property type="match status" value="1"/>
</dbReference>
<dbReference type="Gene3D" id="1.25.40.10">
    <property type="entry name" value="Tetratricopeptide repeat domain"/>
    <property type="match status" value="3"/>
</dbReference>
<dbReference type="InterPro" id="IPR046849">
    <property type="entry name" value="E2_motif"/>
</dbReference>
<organism evidence="7 8">
    <name type="scientific">Phtheirospermum japonicum</name>
    <dbReference type="NCBI Taxonomy" id="374723"/>
    <lineage>
        <taxon>Eukaryota</taxon>
        <taxon>Viridiplantae</taxon>
        <taxon>Streptophyta</taxon>
        <taxon>Embryophyta</taxon>
        <taxon>Tracheophyta</taxon>
        <taxon>Spermatophyta</taxon>
        <taxon>Magnoliopsida</taxon>
        <taxon>eudicotyledons</taxon>
        <taxon>Gunneridae</taxon>
        <taxon>Pentapetalae</taxon>
        <taxon>asterids</taxon>
        <taxon>lamiids</taxon>
        <taxon>Lamiales</taxon>
        <taxon>Orobanchaceae</taxon>
        <taxon>Orobanchaceae incertae sedis</taxon>
        <taxon>Phtheirospermum</taxon>
    </lineage>
</organism>
<feature type="compositionally biased region" description="Low complexity" evidence="4">
    <location>
        <begin position="1275"/>
        <end position="1289"/>
    </location>
</feature>
<dbReference type="Pfam" id="PF20431">
    <property type="entry name" value="E_motif"/>
    <property type="match status" value="1"/>
</dbReference>
<dbReference type="FunFam" id="1.25.40.10:FF:000450">
    <property type="entry name" value="Putative pentatricopeptide repeat-containing protein"/>
    <property type="match status" value="1"/>
</dbReference>
<comment type="similarity">
    <text evidence="1">Belongs to the PPR family. PCMP-H subfamily.</text>
</comment>
<dbReference type="FunFam" id="1.25.40.10:FF:000511">
    <property type="entry name" value="Pentatricopeptide repeat-containing protein"/>
    <property type="match status" value="1"/>
</dbReference>
<feature type="domain" description="DYW" evidence="6">
    <location>
        <begin position="584"/>
        <end position="634"/>
    </location>
</feature>
<keyword evidence="2" id="KW-0677">Repeat</keyword>
<reference evidence="7" key="1">
    <citation type="submission" date="2020-07" db="EMBL/GenBank/DDBJ databases">
        <title>Ethylene signaling mediates host invasion by parasitic plants.</title>
        <authorList>
            <person name="Yoshida S."/>
        </authorList>
    </citation>
    <scope>NUCLEOTIDE SEQUENCE</scope>
    <source>
        <strain evidence="7">Okayama</strain>
    </source>
</reference>
<feature type="repeat" description="PPR" evidence="3">
    <location>
        <begin position="338"/>
        <end position="372"/>
    </location>
</feature>
<dbReference type="InterPro" id="IPR012878">
    <property type="entry name" value="Beta-AFase-like_GH127_cat"/>
</dbReference>
<evidence type="ECO:0000256" key="1">
    <source>
        <dbReference type="ARBA" id="ARBA00006643"/>
    </source>
</evidence>
<dbReference type="OrthoDB" id="185373at2759"/>
<evidence type="ECO:0000313" key="8">
    <source>
        <dbReference type="Proteomes" id="UP000653305"/>
    </source>
</evidence>
<dbReference type="InterPro" id="IPR046960">
    <property type="entry name" value="PPR_At4g14850-like_plant"/>
</dbReference>
<evidence type="ECO:0000259" key="6">
    <source>
        <dbReference type="Pfam" id="PF14432"/>
    </source>
</evidence>
<evidence type="ECO:0000256" key="4">
    <source>
        <dbReference type="SAM" id="MobiDB-lite"/>
    </source>
</evidence>
<accession>A0A830CU01</accession>
<feature type="repeat" description="PPR" evidence="3">
    <location>
        <begin position="237"/>
        <end position="267"/>
    </location>
</feature>
<dbReference type="GO" id="GO:0008270">
    <property type="term" value="F:zinc ion binding"/>
    <property type="evidence" value="ECO:0007669"/>
    <property type="project" value="InterPro"/>
</dbReference>
<dbReference type="NCBIfam" id="TIGR00756">
    <property type="entry name" value="PPR"/>
    <property type="match status" value="6"/>
</dbReference>
<evidence type="ECO:0000256" key="2">
    <source>
        <dbReference type="ARBA" id="ARBA00022737"/>
    </source>
</evidence>
<dbReference type="GO" id="GO:0003723">
    <property type="term" value="F:RNA binding"/>
    <property type="evidence" value="ECO:0007669"/>
    <property type="project" value="InterPro"/>
</dbReference>
<dbReference type="EMBL" id="BMAC01000752">
    <property type="protein sequence ID" value="GFQ02520.1"/>
    <property type="molecule type" value="Genomic_DNA"/>
</dbReference>
<feature type="region of interest" description="Disordered" evidence="4">
    <location>
        <begin position="1257"/>
        <end position="1310"/>
    </location>
</feature>